<dbReference type="InterPro" id="IPR036010">
    <property type="entry name" value="2Fe-2S_ferredoxin-like_sf"/>
</dbReference>
<dbReference type="InterPro" id="IPR012675">
    <property type="entry name" value="Beta-grasp_dom_sf"/>
</dbReference>
<dbReference type="SUPFAM" id="SSF54292">
    <property type="entry name" value="2Fe-2S ferredoxin-like"/>
    <property type="match status" value="1"/>
</dbReference>
<name>A0A381TA58_9ZZZZ</name>
<dbReference type="CDD" id="cd00207">
    <property type="entry name" value="fer2"/>
    <property type="match status" value="1"/>
</dbReference>
<sequence length="116" mass="13088">MEEKEDIFRIVVQPYTASFDCGPNETLLQGSRRCGLTLFNNCQQGECGKCKVRIREGRVRLGSFMPSALSFEDLQADHTLACRSFPLSNLEIVAELTGWPEERHYSRPEENSSSNG</sequence>
<reference evidence="2" key="1">
    <citation type="submission" date="2018-05" db="EMBL/GenBank/DDBJ databases">
        <authorList>
            <person name="Lanie J.A."/>
            <person name="Ng W.-L."/>
            <person name="Kazmierczak K.M."/>
            <person name="Andrzejewski T.M."/>
            <person name="Davidsen T.M."/>
            <person name="Wayne K.J."/>
            <person name="Tettelin H."/>
            <person name="Glass J.I."/>
            <person name="Rusch D."/>
            <person name="Podicherti R."/>
            <person name="Tsui H.-C.T."/>
            <person name="Winkler M.E."/>
        </authorList>
    </citation>
    <scope>NUCLEOTIDE SEQUENCE</scope>
</reference>
<feature type="domain" description="2Fe-2S ferredoxin-type" evidence="1">
    <location>
        <begin position="8"/>
        <end position="98"/>
    </location>
</feature>
<dbReference type="PROSITE" id="PS51085">
    <property type="entry name" value="2FE2S_FER_2"/>
    <property type="match status" value="1"/>
</dbReference>
<evidence type="ECO:0000259" key="1">
    <source>
        <dbReference type="PROSITE" id="PS51085"/>
    </source>
</evidence>
<proteinExistence type="predicted"/>
<dbReference type="AlphaFoldDB" id="A0A381TA58"/>
<dbReference type="GO" id="GO:0051536">
    <property type="term" value="F:iron-sulfur cluster binding"/>
    <property type="evidence" value="ECO:0007669"/>
    <property type="project" value="InterPro"/>
</dbReference>
<dbReference type="EMBL" id="UINC01004207">
    <property type="protein sequence ID" value="SVA12604.1"/>
    <property type="molecule type" value="Genomic_DNA"/>
</dbReference>
<dbReference type="InterPro" id="IPR001041">
    <property type="entry name" value="2Fe-2S_ferredoxin-type"/>
</dbReference>
<protein>
    <recommendedName>
        <fullName evidence="1">2Fe-2S ferredoxin-type domain-containing protein</fullName>
    </recommendedName>
</protein>
<dbReference type="Gene3D" id="3.10.20.30">
    <property type="match status" value="1"/>
</dbReference>
<accession>A0A381TA58</accession>
<gene>
    <name evidence="2" type="ORF">METZ01_LOCUS65458</name>
</gene>
<evidence type="ECO:0000313" key="2">
    <source>
        <dbReference type="EMBL" id="SVA12604.1"/>
    </source>
</evidence>
<dbReference type="Pfam" id="PF00111">
    <property type="entry name" value="Fer2"/>
    <property type="match status" value="1"/>
</dbReference>
<organism evidence="2">
    <name type="scientific">marine metagenome</name>
    <dbReference type="NCBI Taxonomy" id="408172"/>
    <lineage>
        <taxon>unclassified sequences</taxon>
        <taxon>metagenomes</taxon>
        <taxon>ecological metagenomes</taxon>
    </lineage>
</organism>